<evidence type="ECO:0000313" key="1">
    <source>
        <dbReference type="Proteomes" id="UP000095287"/>
    </source>
</evidence>
<dbReference type="WBParaSite" id="L893_g20489.t1">
    <property type="protein sequence ID" value="L893_g20489.t1"/>
    <property type="gene ID" value="L893_g20489"/>
</dbReference>
<sequence length="100" mass="11454">MCGFDMERRKKFIRRKAKTFPPRSVQSLSTSLDTLQSLDDSCPMFPFAYGCPTSYGKSILALPPLIFPDIIATLEYPHNDPDRRFSHFATTRAHFRVISP</sequence>
<dbReference type="AlphaFoldDB" id="A0A1I7YXF0"/>
<keyword evidence="1" id="KW-1185">Reference proteome</keyword>
<protein>
    <submittedName>
        <fullName evidence="2">Uncharacterized protein</fullName>
    </submittedName>
</protein>
<accession>A0A1I7YXF0</accession>
<name>A0A1I7YXF0_9BILA</name>
<evidence type="ECO:0000313" key="2">
    <source>
        <dbReference type="WBParaSite" id="L893_g20489.t1"/>
    </source>
</evidence>
<organism evidence="1 2">
    <name type="scientific">Steinernema glaseri</name>
    <dbReference type="NCBI Taxonomy" id="37863"/>
    <lineage>
        <taxon>Eukaryota</taxon>
        <taxon>Metazoa</taxon>
        <taxon>Ecdysozoa</taxon>
        <taxon>Nematoda</taxon>
        <taxon>Chromadorea</taxon>
        <taxon>Rhabditida</taxon>
        <taxon>Tylenchina</taxon>
        <taxon>Panagrolaimomorpha</taxon>
        <taxon>Strongyloidoidea</taxon>
        <taxon>Steinernematidae</taxon>
        <taxon>Steinernema</taxon>
    </lineage>
</organism>
<reference evidence="2" key="1">
    <citation type="submission" date="2016-11" db="UniProtKB">
        <authorList>
            <consortium name="WormBaseParasite"/>
        </authorList>
    </citation>
    <scope>IDENTIFICATION</scope>
</reference>
<proteinExistence type="predicted"/>
<dbReference type="Proteomes" id="UP000095287">
    <property type="component" value="Unplaced"/>
</dbReference>